<dbReference type="Pfam" id="PF01385">
    <property type="entry name" value="OrfB_IS605"/>
    <property type="match status" value="1"/>
</dbReference>
<comment type="similarity">
    <text evidence="1">In the C-terminal section; belongs to the transposase 35 family.</text>
</comment>
<feature type="region of interest" description="Disordered" evidence="5">
    <location>
        <begin position="156"/>
        <end position="178"/>
    </location>
</feature>
<keyword evidence="2" id="KW-0815">Transposition</keyword>
<evidence type="ECO:0000256" key="3">
    <source>
        <dbReference type="ARBA" id="ARBA00023125"/>
    </source>
</evidence>
<organism evidence="8 9">
    <name type="scientific">Phytomonospora endophytica</name>
    <dbReference type="NCBI Taxonomy" id="714109"/>
    <lineage>
        <taxon>Bacteria</taxon>
        <taxon>Bacillati</taxon>
        <taxon>Actinomycetota</taxon>
        <taxon>Actinomycetes</taxon>
        <taxon>Micromonosporales</taxon>
        <taxon>Micromonosporaceae</taxon>
        <taxon>Phytomonospora</taxon>
    </lineage>
</organism>
<evidence type="ECO:0000256" key="1">
    <source>
        <dbReference type="ARBA" id="ARBA00008761"/>
    </source>
</evidence>
<feature type="compositionally biased region" description="Basic residues" evidence="5">
    <location>
        <begin position="41"/>
        <end position="69"/>
    </location>
</feature>
<dbReference type="GO" id="GO:0032196">
    <property type="term" value="P:transposition"/>
    <property type="evidence" value="ECO:0007669"/>
    <property type="project" value="UniProtKB-KW"/>
</dbReference>
<evidence type="ECO:0000256" key="4">
    <source>
        <dbReference type="ARBA" id="ARBA00023172"/>
    </source>
</evidence>
<dbReference type="InterPro" id="IPR010095">
    <property type="entry name" value="Cas12f1-like_TNB"/>
</dbReference>
<dbReference type="Pfam" id="PF07282">
    <property type="entry name" value="Cas12f1-like_TNB"/>
    <property type="match status" value="1"/>
</dbReference>
<keyword evidence="9" id="KW-1185">Reference proteome</keyword>
<keyword evidence="3" id="KW-0238">DNA-binding</keyword>
<evidence type="ECO:0000256" key="2">
    <source>
        <dbReference type="ARBA" id="ARBA00022578"/>
    </source>
</evidence>
<feature type="domain" description="Probable transposase IS891/IS1136/IS1341" evidence="6">
    <location>
        <begin position="24"/>
        <end position="112"/>
    </location>
</feature>
<feature type="compositionally biased region" description="Basic and acidic residues" evidence="5">
    <location>
        <begin position="70"/>
        <end position="84"/>
    </location>
</feature>
<evidence type="ECO:0000313" key="8">
    <source>
        <dbReference type="EMBL" id="MBB6036573.1"/>
    </source>
</evidence>
<dbReference type="GO" id="GO:0003677">
    <property type="term" value="F:DNA binding"/>
    <property type="evidence" value="ECO:0007669"/>
    <property type="project" value="UniProtKB-KW"/>
</dbReference>
<feature type="domain" description="Cas12f1-like TNB" evidence="7">
    <location>
        <begin position="126"/>
        <end position="193"/>
    </location>
</feature>
<dbReference type="AlphaFoldDB" id="A0A841FNY1"/>
<name>A0A841FNY1_9ACTN</name>
<dbReference type="EMBL" id="JACHGT010000009">
    <property type="protein sequence ID" value="MBB6036573.1"/>
    <property type="molecule type" value="Genomic_DNA"/>
</dbReference>
<comment type="caution">
    <text evidence="8">The sequence shown here is derived from an EMBL/GenBank/DDBJ whole genome shotgun (WGS) entry which is preliminary data.</text>
</comment>
<dbReference type="NCBIfam" id="NF040570">
    <property type="entry name" value="guided_TnpB"/>
    <property type="match status" value="1"/>
</dbReference>
<accession>A0A841FNY1</accession>
<feature type="region of interest" description="Disordered" evidence="5">
    <location>
        <begin position="206"/>
        <end position="232"/>
    </location>
</feature>
<dbReference type="RefSeq" id="WP_203686036.1">
    <property type="nucleotide sequence ID" value="NZ_BONT01000030.1"/>
</dbReference>
<evidence type="ECO:0000259" key="7">
    <source>
        <dbReference type="Pfam" id="PF07282"/>
    </source>
</evidence>
<reference evidence="8 9" key="1">
    <citation type="submission" date="2020-08" db="EMBL/GenBank/DDBJ databases">
        <title>Genomic Encyclopedia of Type Strains, Phase IV (KMG-IV): sequencing the most valuable type-strain genomes for metagenomic binning, comparative biology and taxonomic classification.</title>
        <authorList>
            <person name="Goeker M."/>
        </authorList>
    </citation>
    <scope>NUCLEOTIDE SEQUENCE [LARGE SCALE GENOMIC DNA]</scope>
    <source>
        <strain evidence="8 9">YIM 65646</strain>
    </source>
</reference>
<dbReference type="Proteomes" id="UP000548476">
    <property type="component" value="Unassembled WGS sequence"/>
</dbReference>
<sequence length="232" mass="26067">MSAPLSFTWSWPETGRDGIESRAADLAVTSGGERLTGPARLSRHERKPARHLRRAAHRRPGSRNRAKARAKTDRARGRARRARTDFPQRASTGLVRRYDLLVVEELAVTGPRPNRRYAKRPPDTGWPAFRSMLEYQAARWGRRLITVDRFFPSSRTCSHRGHLPARPADTTGRRTYPSCRTPHDRDVDAAKNILAEGRSVAACGADMGRRGTPLPRSAVKQEPSPARVRTLH</sequence>
<evidence type="ECO:0000259" key="6">
    <source>
        <dbReference type="Pfam" id="PF01385"/>
    </source>
</evidence>
<feature type="region of interest" description="Disordered" evidence="5">
    <location>
        <begin position="25"/>
        <end position="84"/>
    </location>
</feature>
<dbReference type="InterPro" id="IPR001959">
    <property type="entry name" value="Transposase"/>
</dbReference>
<evidence type="ECO:0000313" key="9">
    <source>
        <dbReference type="Proteomes" id="UP000548476"/>
    </source>
</evidence>
<protein>
    <submittedName>
        <fullName evidence="8">Putative transposase</fullName>
    </submittedName>
</protein>
<dbReference type="GO" id="GO:0006310">
    <property type="term" value="P:DNA recombination"/>
    <property type="evidence" value="ECO:0007669"/>
    <property type="project" value="UniProtKB-KW"/>
</dbReference>
<gene>
    <name evidence="8" type="ORF">HNR73_004444</name>
</gene>
<proteinExistence type="inferred from homology"/>
<evidence type="ECO:0000256" key="5">
    <source>
        <dbReference type="SAM" id="MobiDB-lite"/>
    </source>
</evidence>
<keyword evidence="4" id="KW-0233">DNA recombination</keyword>